<name>A0A7W1WV87_9GAMM</name>
<gene>
    <name evidence="2" type="ORF">H1S06_00540</name>
</gene>
<organism evidence="2 3">
    <name type="scientific">Marinobacterium marinum</name>
    <dbReference type="NCBI Taxonomy" id="2756129"/>
    <lineage>
        <taxon>Bacteria</taxon>
        <taxon>Pseudomonadati</taxon>
        <taxon>Pseudomonadota</taxon>
        <taxon>Gammaproteobacteria</taxon>
        <taxon>Oceanospirillales</taxon>
        <taxon>Oceanospirillaceae</taxon>
        <taxon>Marinobacterium</taxon>
    </lineage>
</organism>
<proteinExistence type="predicted"/>
<evidence type="ECO:0000313" key="2">
    <source>
        <dbReference type="EMBL" id="MBA4500859.1"/>
    </source>
</evidence>
<evidence type="ECO:0008006" key="4">
    <source>
        <dbReference type="Google" id="ProtNLM"/>
    </source>
</evidence>
<dbReference type="RefSeq" id="WP_181736333.1">
    <property type="nucleotide sequence ID" value="NZ_JACEMT010000029.1"/>
</dbReference>
<feature type="coiled-coil region" evidence="1">
    <location>
        <begin position="166"/>
        <end position="193"/>
    </location>
</feature>
<dbReference type="EMBL" id="JACEMT010000029">
    <property type="protein sequence ID" value="MBA4500859.1"/>
    <property type="molecule type" value="Genomic_DNA"/>
</dbReference>
<comment type="caution">
    <text evidence="2">The sequence shown here is derived from an EMBL/GenBank/DDBJ whole genome shotgun (WGS) entry which is preliminary data.</text>
</comment>
<keyword evidence="3" id="KW-1185">Reference proteome</keyword>
<keyword evidence="1" id="KW-0175">Coiled coil</keyword>
<accession>A0A7W1WV87</accession>
<protein>
    <recommendedName>
        <fullName evidence="4">Tetratricopeptide repeat protein</fullName>
    </recommendedName>
</protein>
<sequence length="842" mass="95906">MPIQIHLSGDERLNLGSSSILYLPNTVSLEHLQKIADGLCEQDVIFSADTNTSRELTTYAARFWNEVSAPKKKSISEENFKKLETNYYRNHAWGSKKNSQKIRQLELDAEKFVTDVSDVKERLLQAKKDGELAYSLVNSLLNEIKKFGFGEKLDKWVKATSDGLPNRVIESILREKKNKLSRLEKNKIKAELNKGYRISSEELTLTNDIHPNFLPALKPSTKWTVAIDETGEIHDPNFASEAQNSFVGKFVALIVPESISLPPLDDGFHATDEIHAVVEENLRRLTSQPVGIFGFSVKDPVVFGDNWYQQIDLLIRWVLRLLPIDQHQTTTVKFEVEQTTDYRGSALSIRAESILAELKRISPARYSNLELHMKFVKKKESKFNGYVDTIANCWGSPTPERKALLQHFKLEDHCLLSPDSNGLLERTLIALNDGHSLLPEDWYRLASSINEIGSRTLVDDVLLQLGETAQNAPYVWIRYLAEVQERLRVKEASPHILSRAIGWLNTYKPKDHEIPKIVKLQYRAAQLALDNHQGLSAQDVLAETMALAFQLLDEDAPQAAEVILRSVISMTNAYSFDLMLPYIDKVLEEEPKVFGLKNYGKLLSTRGQLAAFKEDYEGAVNYFDQALLSFNKLSDPIQRSREIKQTQSYRMFALLDKSSANCGLIKDQCEEFVNTQSRTNLNQAVKHMHTWEGTKRFAHHLLLRALATERLKEEYLVDQYIASFDDWVLGEDHPWQLIAFYRAILLARHGRIADAQQQIRLSLDICDGHPHGTITWIGTVIERCASQLDLLPKDLKADAGKRFEIARRALPNAPINHLETAFSGSFEAIDDELRLLLPFNFR</sequence>
<dbReference type="AlphaFoldDB" id="A0A7W1WV87"/>
<reference evidence="2 3" key="1">
    <citation type="submission" date="2020-07" db="EMBL/GenBank/DDBJ databases">
        <title>Bacterium isolated from marien macroalgae.</title>
        <authorList>
            <person name="Zhu K."/>
            <person name="Lu D."/>
            <person name="Du Z."/>
        </authorList>
    </citation>
    <scope>NUCLEOTIDE SEQUENCE [LARGE SCALE GENOMIC DNA]</scope>
    <source>
        <strain evidence="2 3">3-1745</strain>
    </source>
</reference>
<dbReference type="Proteomes" id="UP000538931">
    <property type="component" value="Unassembled WGS sequence"/>
</dbReference>
<evidence type="ECO:0000256" key="1">
    <source>
        <dbReference type="SAM" id="Coils"/>
    </source>
</evidence>
<evidence type="ECO:0000313" key="3">
    <source>
        <dbReference type="Proteomes" id="UP000538931"/>
    </source>
</evidence>